<comment type="caution">
    <text evidence="2">The sequence shown here is derived from an EMBL/GenBank/DDBJ whole genome shotgun (WGS) entry which is preliminary data.</text>
</comment>
<protein>
    <submittedName>
        <fullName evidence="2">NitT/TauT family transport system substrate-binding protein</fullName>
    </submittedName>
</protein>
<sequence>MIFFGWSFRARFKQQKCVIWKIPIILMFNAALMGCQESSSENQEQRGAKPLQKITVAYTYQPQSTLVHVAVAKGYFVEEGLDVQPLMRTFGKAALETVIGNQADLATVAETPIMFNVLKGEKIFVLANIEASSMNNAVVARKGAGISASGDLKGKRIGFTPGTSGDFFLDSLLTANGLTRSEVQPVSMKPDEMQDAMMAKKVDAVSTWNYPLTQISRQLGDDGTIFYDREIYTETFNIAARQEFVQNNPETVERFLRALIKAEDFVAKNPDEAQGIMSVATEIDKDLIRDVWKDFNYHVVLDQTLLLTLEDETRWAINNKLTDQTDMPDYLSYIHLDSLKAVKPEAIRMNR</sequence>
<proteinExistence type="predicted"/>
<name>A0A2S6HIX6_9GAMM</name>
<dbReference type="Gene3D" id="3.40.190.10">
    <property type="entry name" value="Periplasmic binding protein-like II"/>
    <property type="match status" value="2"/>
</dbReference>
<dbReference type="EMBL" id="PTIZ01000002">
    <property type="protein sequence ID" value="PPK77406.1"/>
    <property type="molecule type" value="Genomic_DNA"/>
</dbReference>
<organism evidence="2 3">
    <name type="scientific">Methylobacter tundripaludum</name>
    <dbReference type="NCBI Taxonomy" id="173365"/>
    <lineage>
        <taxon>Bacteria</taxon>
        <taxon>Pseudomonadati</taxon>
        <taxon>Pseudomonadota</taxon>
        <taxon>Gammaproteobacteria</taxon>
        <taxon>Methylococcales</taxon>
        <taxon>Methylococcaceae</taxon>
        <taxon>Methylobacter</taxon>
    </lineage>
</organism>
<evidence type="ECO:0000313" key="3">
    <source>
        <dbReference type="Proteomes" id="UP000240010"/>
    </source>
</evidence>
<feature type="domain" description="SsuA/THI5-like" evidence="1">
    <location>
        <begin position="61"/>
        <end position="273"/>
    </location>
</feature>
<dbReference type="SUPFAM" id="SSF53850">
    <property type="entry name" value="Periplasmic binding protein-like II"/>
    <property type="match status" value="1"/>
</dbReference>
<reference evidence="2 3" key="1">
    <citation type="submission" date="2018-02" db="EMBL/GenBank/DDBJ databases">
        <title>Subsurface microbial communities from deep shales in Ohio and West Virginia, USA.</title>
        <authorList>
            <person name="Wrighton K."/>
        </authorList>
    </citation>
    <scope>NUCLEOTIDE SEQUENCE [LARGE SCALE GENOMIC DNA]</scope>
    <source>
        <strain evidence="2 3">OWC-DMM</strain>
    </source>
</reference>
<gene>
    <name evidence="2" type="ORF">B0F87_102519</name>
</gene>
<dbReference type="CDD" id="cd01008">
    <property type="entry name" value="PBP2_NrtA_SsuA_CpmA_like"/>
    <property type="match status" value="1"/>
</dbReference>
<accession>A0A2S6HIX6</accession>
<dbReference type="Proteomes" id="UP000240010">
    <property type="component" value="Unassembled WGS sequence"/>
</dbReference>
<evidence type="ECO:0000259" key="1">
    <source>
        <dbReference type="Pfam" id="PF09084"/>
    </source>
</evidence>
<dbReference type="PANTHER" id="PTHR30024">
    <property type="entry name" value="ALIPHATIC SULFONATES-BINDING PROTEIN-RELATED"/>
    <property type="match status" value="1"/>
</dbReference>
<evidence type="ECO:0000313" key="2">
    <source>
        <dbReference type="EMBL" id="PPK77406.1"/>
    </source>
</evidence>
<dbReference type="InterPro" id="IPR015168">
    <property type="entry name" value="SsuA/THI5"/>
</dbReference>
<dbReference type="Pfam" id="PF09084">
    <property type="entry name" value="NMT1"/>
    <property type="match status" value="1"/>
</dbReference>
<dbReference type="RefSeq" id="WP_104428066.1">
    <property type="nucleotide sequence ID" value="NZ_PTIZ01000002.1"/>
</dbReference>
<dbReference type="AlphaFoldDB" id="A0A2S6HIX6"/>